<protein>
    <submittedName>
        <fullName evidence="1">Uncharacterized protein</fullName>
    </submittedName>
</protein>
<evidence type="ECO:0000313" key="2">
    <source>
        <dbReference type="Proteomes" id="UP000198724"/>
    </source>
</evidence>
<dbReference type="EMBL" id="FOOT01000003">
    <property type="protein sequence ID" value="SFG77171.1"/>
    <property type="molecule type" value="Genomic_DNA"/>
</dbReference>
<gene>
    <name evidence="1" type="ORF">SAMN05421739_103570</name>
</gene>
<dbReference type="Proteomes" id="UP000198724">
    <property type="component" value="Unassembled WGS sequence"/>
</dbReference>
<dbReference type="AlphaFoldDB" id="A0A1I2UQW9"/>
<keyword evidence="2" id="KW-1185">Reference proteome</keyword>
<dbReference type="OrthoDB" id="5522116at2"/>
<proteinExistence type="predicted"/>
<name>A0A1I2UQW9_9BACT</name>
<dbReference type="RefSeq" id="WP_092101419.1">
    <property type="nucleotide sequence ID" value="NZ_FOOT01000003.1"/>
</dbReference>
<organism evidence="1 2">
    <name type="scientific">Pontibacter chinhatensis</name>
    <dbReference type="NCBI Taxonomy" id="1436961"/>
    <lineage>
        <taxon>Bacteria</taxon>
        <taxon>Pseudomonadati</taxon>
        <taxon>Bacteroidota</taxon>
        <taxon>Cytophagia</taxon>
        <taxon>Cytophagales</taxon>
        <taxon>Hymenobacteraceae</taxon>
        <taxon>Pontibacter</taxon>
    </lineage>
</organism>
<accession>A0A1I2UQW9</accession>
<sequence length="161" mass="18972">MKTNKTFLLLLGAILLLASAFLLKKPAQENYLIFGHFYKECADGECMKVYKIEHNSLYLYLEDSTNYPSFNQFHTGKFRKLPQEKYSQVSLLAQKIPQELLNTQRGFIGKTEHDWSGYYIEYARGSEKKFWIFDEERRNVPAEFLPLITQIEQSIELLNEK</sequence>
<reference evidence="2" key="1">
    <citation type="submission" date="2016-10" db="EMBL/GenBank/DDBJ databases">
        <authorList>
            <person name="Varghese N."/>
            <person name="Submissions S."/>
        </authorList>
    </citation>
    <scope>NUCLEOTIDE SEQUENCE [LARGE SCALE GENOMIC DNA]</scope>
    <source>
        <strain evidence="2">LP51</strain>
    </source>
</reference>
<evidence type="ECO:0000313" key="1">
    <source>
        <dbReference type="EMBL" id="SFG77171.1"/>
    </source>
</evidence>
<dbReference type="STRING" id="1436961.SAMN05421739_103570"/>